<dbReference type="AlphaFoldDB" id="A0A1Q6F8A5"/>
<comment type="caution">
    <text evidence="1">The sequence shown here is derived from an EMBL/GenBank/DDBJ whole genome shotgun (WGS) entry which is preliminary data.</text>
</comment>
<dbReference type="Proteomes" id="UP000187417">
    <property type="component" value="Unassembled WGS sequence"/>
</dbReference>
<organism evidence="1 2">
    <name type="scientific">Alistipes putredinis</name>
    <dbReference type="NCBI Taxonomy" id="28117"/>
    <lineage>
        <taxon>Bacteria</taxon>
        <taxon>Pseudomonadati</taxon>
        <taxon>Bacteroidota</taxon>
        <taxon>Bacteroidia</taxon>
        <taxon>Bacteroidales</taxon>
        <taxon>Rikenellaceae</taxon>
        <taxon>Alistipes</taxon>
    </lineage>
</organism>
<reference evidence="1 2" key="1">
    <citation type="journal article" date="2016" name="Nat. Biotechnol.">
        <title>Measurement of bacterial replication rates in microbial communities.</title>
        <authorList>
            <person name="Brown C.T."/>
            <person name="Olm M.R."/>
            <person name="Thomas B.C."/>
            <person name="Banfield J.F."/>
        </authorList>
    </citation>
    <scope>NUCLEOTIDE SEQUENCE [LARGE SCALE GENOMIC DNA]</scope>
    <source>
        <strain evidence="1">CAG:67_53_122</strain>
    </source>
</reference>
<name>A0A1Q6F8A5_9BACT</name>
<protein>
    <submittedName>
        <fullName evidence="1">Uncharacterized protein</fullName>
    </submittedName>
</protein>
<accession>A0A1Q6F8A5</accession>
<proteinExistence type="predicted"/>
<evidence type="ECO:0000313" key="1">
    <source>
        <dbReference type="EMBL" id="OKY95101.1"/>
    </source>
</evidence>
<sequence>MVHDVTIWPLEEKKDVDGAFRYFEKTWIQAAEQHLSVGNYSDAVFMSSAFFSQFPEFIEKSECQKMLSALARDMKDRRLVRGMMRIGREALYAANSNYLNEVAHSLMHNVRNQPFYQEYRVYTMLEDRK</sequence>
<evidence type="ECO:0000313" key="2">
    <source>
        <dbReference type="Proteomes" id="UP000187417"/>
    </source>
</evidence>
<gene>
    <name evidence="1" type="ORF">BHV66_04300</name>
</gene>
<dbReference type="EMBL" id="MNQH01000021">
    <property type="protein sequence ID" value="OKY95101.1"/>
    <property type="molecule type" value="Genomic_DNA"/>
</dbReference>